<keyword evidence="3" id="KW-0106">Calcium</keyword>
<keyword evidence="11" id="KW-1185">Reference proteome</keyword>
<comment type="caution">
    <text evidence="10">The sequence shown here is derived from an EMBL/GenBank/DDBJ whole genome shotgun (WGS) entry which is preliminary data.</text>
</comment>
<dbReference type="Pfam" id="PF13202">
    <property type="entry name" value="EF-hand_5"/>
    <property type="match status" value="1"/>
</dbReference>
<feature type="transmembrane region" description="Helical" evidence="8">
    <location>
        <begin position="947"/>
        <end position="970"/>
    </location>
</feature>
<feature type="region of interest" description="Disordered" evidence="7">
    <location>
        <begin position="623"/>
        <end position="677"/>
    </location>
</feature>
<keyword evidence="5 8" id="KW-0472">Membrane</keyword>
<feature type="domain" description="EF-hand" evidence="9">
    <location>
        <begin position="417"/>
        <end position="452"/>
    </location>
</feature>
<keyword evidence="6" id="KW-0175">Coiled coil</keyword>
<dbReference type="Pfam" id="PF00036">
    <property type="entry name" value="EF-hand_1"/>
    <property type="match status" value="1"/>
</dbReference>
<evidence type="ECO:0000259" key="9">
    <source>
        <dbReference type="PROSITE" id="PS50222"/>
    </source>
</evidence>
<feature type="compositionally biased region" description="Pro residues" evidence="7">
    <location>
        <begin position="655"/>
        <end position="664"/>
    </location>
</feature>
<evidence type="ECO:0000256" key="1">
    <source>
        <dbReference type="ARBA" id="ARBA00004141"/>
    </source>
</evidence>
<dbReference type="SMART" id="SM00054">
    <property type="entry name" value="EFh"/>
    <property type="match status" value="4"/>
</dbReference>
<evidence type="ECO:0000256" key="4">
    <source>
        <dbReference type="ARBA" id="ARBA00022989"/>
    </source>
</evidence>
<dbReference type="Gene3D" id="1.10.238.10">
    <property type="entry name" value="EF-hand"/>
    <property type="match status" value="2"/>
</dbReference>
<dbReference type="SUPFAM" id="SSF81324">
    <property type="entry name" value="Voltage-gated potassium channels"/>
    <property type="match status" value="2"/>
</dbReference>
<name>A0A1Q9DNH2_SYMMI</name>
<keyword evidence="10" id="KW-0813">Transport</keyword>
<dbReference type="InterPro" id="IPR011992">
    <property type="entry name" value="EF-hand-dom_pair"/>
</dbReference>
<feature type="coiled-coil region" evidence="6">
    <location>
        <begin position="971"/>
        <end position="998"/>
    </location>
</feature>
<feature type="transmembrane region" description="Helical" evidence="8">
    <location>
        <begin position="715"/>
        <end position="733"/>
    </location>
</feature>
<feature type="transmembrane region" description="Helical" evidence="8">
    <location>
        <begin position="857"/>
        <end position="887"/>
    </location>
</feature>
<evidence type="ECO:0000313" key="10">
    <source>
        <dbReference type="EMBL" id="OLP96721.1"/>
    </source>
</evidence>
<feature type="transmembrane region" description="Helical" evidence="8">
    <location>
        <begin position="908"/>
        <end position="927"/>
    </location>
</feature>
<dbReference type="EMBL" id="LSRX01000457">
    <property type="protein sequence ID" value="OLP96721.1"/>
    <property type="molecule type" value="Genomic_DNA"/>
</dbReference>
<evidence type="ECO:0000313" key="11">
    <source>
        <dbReference type="Proteomes" id="UP000186817"/>
    </source>
</evidence>
<feature type="compositionally biased region" description="Polar residues" evidence="7">
    <location>
        <begin position="644"/>
        <end position="653"/>
    </location>
</feature>
<dbReference type="SUPFAM" id="SSF47473">
    <property type="entry name" value="EF-hand"/>
    <property type="match status" value="1"/>
</dbReference>
<evidence type="ECO:0000256" key="3">
    <source>
        <dbReference type="ARBA" id="ARBA00022837"/>
    </source>
</evidence>
<reference evidence="10 11" key="1">
    <citation type="submission" date="2016-02" db="EMBL/GenBank/DDBJ databases">
        <title>Genome analysis of coral dinoflagellate symbionts highlights evolutionary adaptations to a symbiotic lifestyle.</title>
        <authorList>
            <person name="Aranda M."/>
            <person name="Li Y."/>
            <person name="Liew Y.J."/>
            <person name="Baumgarten S."/>
            <person name="Simakov O."/>
            <person name="Wilson M."/>
            <person name="Piel J."/>
            <person name="Ashoor H."/>
            <person name="Bougouffa S."/>
            <person name="Bajic V.B."/>
            <person name="Ryu T."/>
            <person name="Ravasi T."/>
            <person name="Bayer T."/>
            <person name="Micklem G."/>
            <person name="Kim H."/>
            <person name="Bhak J."/>
            <person name="Lajeunesse T.C."/>
            <person name="Voolstra C.R."/>
        </authorList>
    </citation>
    <scope>NUCLEOTIDE SEQUENCE [LARGE SCALE GENOMIC DNA]</scope>
    <source>
        <strain evidence="10 11">CCMP2467</strain>
    </source>
</reference>
<feature type="transmembrane region" description="Helical" evidence="8">
    <location>
        <begin position="367"/>
        <end position="393"/>
    </location>
</feature>
<gene>
    <name evidence="10" type="primary">Scn11a</name>
    <name evidence="10" type="ORF">AK812_SmicGene21021</name>
</gene>
<keyword evidence="2 8" id="KW-0812">Transmembrane</keyword>
<dbReference type="GO" id="GO:0001518">
    <property type="term" value="C:voltage-gated sodium channel complex"/>
    <property type="evidence" value="ECO:0007669"/>
    <property type="project" value="TreeGrafter"/>
</dbReference>
<dbReference type="AlphaFoldDB" id="A0A1Q9DNH2"/>
<dbReference type="Pfam" id="PF00520">
    <property type="entry name" value="Ion_trans"/>
    <property type="match status" value="2"/>
</dbReference>
<evidence type="ECO:0000256" key="7">
    <source>
        <dbReference type="SAM" id="MobiDB-lite"/>
    </source>
</evidence>
<dbReference type="InterPro" id="IPR027359">
    <property type="entry name" value="Volt_channel_dom_sf"/>
</dbReference>
<keyword evidence="4 8" id="KW-1133">Transmembrane helix</keyword>
<evidence type="ECO:0000256" key="5">
    <source>
        <dbReference type="ARBA" id="ARBA00023136"/>
    </source>
</evidence>
<dbReference type="InterPro" id="IPR043203">
    <property type="entry name" value="VGCC_Ca_Na"/>
</dbReference>
<dbReference type="InterPro" id="IPR002048">
    <property type="entry name" value="EF_hand_dom"/>
</dbReference>
<dbReference type="CDD" id="cd00051">
    <property type="entry name" value="EFh"/>
    <property type="match status" value="2"/>
</dbReference>
<evidence type="ECO:0000256" key="6">
    <source>
        <dbReference type="SAM" id="Coils"/>
    </source>
</evidence>
<evidence type="ECO:0000256" key="8">
    <source>
        <dbReference type="SAM" id="Phobius"/>
    </source>
</evidence>
<accession>A0A1Q9DNH2</accession>
<feature type="transmembrane region" description="Helical" evidence="8">
    <location>
        <begin position="286"/>
        <end position="310"/>
    </location>
</feature>
<dbReference type="PROSITE" id="PS00018">
    <property type="entry name" value="EF_HAND_1"/>
    <property type="match status" value="2"/>
</dbReference>
<feature type="transmembrane region" description="Helical" evidence="8">
    <location>
        <begin position="765"/>
        <end position="782"/>
    </location>
</feature>
<organism evidence="10 11">
    <name type="scientific">Symbiodinium microadriaticum</name>
    <name type="common">Dinoflagellate</name>
    <name type="synonym">Zooxanthella microadriatica</name>
    <dbReference type="NCBI Taxonomy" id="2951"/>
    <lineage>
        <taxon>Eukaryota</taxon>
        <taxon>Sar</taxon>
        <taxon>Alveolata</taxon>
        <taxon>Dinophyceae</taxon>
        <taxon>Suessiales</taxon>
        <taxon>Symbiodiniaceae</taxon>
        <taxon>Symbiodinium</taxon>
    </lineage>
</organism>
<feature type="transmembrane region" description="Helical" evidence="8">
    <location>
        <begin position="140"/>
        <end position="160"/>
    </location>
</feature>
<dbReference type="InterPro" id="IPR005821">
    <property type="entry name" value="Ion_trans_dom"/>
</dbReference>
<sequence>MPSPECDPPGPGDSSNLEEWLVSLLDHKFAQQETVIRGLLERKPQGQSYPDRTVSSFSAERIANMGTASPGSPMDDSQSEAACEPMYPFRSDATSDDVARTSSKNVVRKNTATLGAAVMSERWDPDPPWKSFIKKRLDGYMGIVVIVNMIFMVLMTQWTGSRAEVYLNLRQDHWPFFSQEFFDISEYCFYVLYVADVAVRAVVLRREWYYDPQEGFMYLNMFDMCLVALSTIELLVLPAVLSAGGTNEFQASAIRVLKLMRIYRTLRVVKTMHVFRQLKLLVRTCVASIGALFWSLVLLLLLNIAFALMISQALQTFILDDAADLDARLQMHEFYGSFTKSFYTIFEVTHSGSWPSRVRPVLDSVDAWYAALFLPYIALVVFAVIRVVTALFIKETLASAANDAELVIEETRRYALEYQKKLEELFKFVDEDGNGQLSPEEFVEAMSLPSVQQYMKFLDVSVRDVRPLFDILSEGDGLITITEFCKGLMQLKGQARALDIIILQHENAKLTKRCEDIHRSVRKVFQVISSSSWAGFSQRLTREPSWLRDGTQMLHVHGLEMVRLLDEKLQSTLAAHFAQQEDLIRRLLSGRAHPQYDWEEVSRSIAAREANRKVQIPQELQLSQLPEQLKTHRPAVQDREEMSESISNCDSTKPPSLPGPPDLPQRPEQQQVRRRDTAVTMKWMRRAPLSALWMGETWRGRSFNQRLRSFMKGPFDVIIGAIVILNISFMVLLTEWSGNLIDQSLGLSEPAPSWFSPEFFSVTEYVFFVVFLLDVVAKVCILKHEWYYSRREGIMYLNIFDAMLVVVNFVELILLPSILQDGTGELRINHVRVIKLLRMGRTLRIVKTLSIFLPLRVLVGTCIASLGAFFWSLILLLVLKVTFALIVSQALQSWILDETQDMSARLQIHAMYGSFLKATYTMFEITYSGGWPTLVRPVLDLVDPMYAAAFLPYVTLVVFAVLRIVTALFLKETLESAAQDAEIVIEETRRTALKYQEKLVELFNYFDDDADGHLSPEEFIEAMSLPSVQQYLRFLDVGVRDVRPLFDILSDGNGLITISEFCKGLMQLKGQARALDMVLLQHDSAKLLSRCEEILSVVSKDHQISKDQKAAVTPDGPLVLGTV</sequence>
<comment type="subcellular location">
    <subcellularLocation>
        <location evidence="1">Membrane</location>
        <topology evidence="1">Multi-pass membrane protein</topology>
    </subcellularLocation>
</comment>
<feature type="domain" description="EF-hand" evidence="9">
    <location>
        <begin position="994"/>
        <end position="1029"/>
    </location>
</feature>
<dbReference type="PANTHER" id="PTHR10037:SF62">
    <property type="entry name" value="SODIUM CHANNEL PROTEIN 60E"/>
    <property type="match status" value="1"/>
</dbReference>
<dbReference type="PROSITE" id="PS50222">
    <property type="entry name" value="EF_HAND_2"/>
    <property type="match status" value="2"/>
</dbReference>
<dbReference type="Gene3D" id="1.10.287.70">
    <property type="match status" value="2"/>
</dbReference>
<feature type="transmembrane region" description="Helical" evidence="8">
    <location>
        <begin position="184"/>
        <end position="203"/>
    </location>
</feature>
<keyword evidence="10" id="KW-0406">Ion transport</keyword>
<feature type="transmembrane region" description="Helical" evidence="8">
    <location>
        <begin position="794"/>
        <end position="819"/>
    </location>
</feature>
<evidence type="ECO:0000256" key="2">
    <source>
        <dbReference type="ARBA" id="ARBA00022692"/>
    </source>
</evidence>
<dbReference type="OrthoDB" id="419316at2759"/>
<dbReference type="GO" id="GO:0005509">
    <property type="term" value="F:calcium ion binding"/>
    <property type="evidence" value="ECO:0007669"/>
    <property type="project" value="InterPro"/>
</dbReference>
<keyword evidence="10" id="KW-0407">Ion channel</keyword>
<proteinExistence type="predicted"/>
<dbReference type="InterPro" id="IPR018247">
    <property type="entry name" value="EF_Hand_1_Ca_BS"/>
</dbReference>
<dbReference type="PANTHER" id="PTHR10037">
    <property type="entry name" value="VOLTAGE-GATED CATION CHANNEL CALCIUM AND SODIUM"/>
    <property type="match status" value="1"/>
</dbReference>
<dbReference type="GO" id="GO:0005248">
    <property type="term" value="F:voltage-gated sodium channel activity"/>
    <property type="evidence" value="ECO:0007669"/>
    <property type="project" value="TreeGrafter"/>
</dbReference>
<protein>
    <submittedName>
        <fullName evidence="10">Sodium channel protein type 11 subunit alpha</fullName>
    </submittedName>
</protein>
<dbReference type="Gene3D" id="1.20.120.350">
    <property type="entry name" value="Voltage-gated potassium channels. Chain C"/>
    <property type="match status" value="2"/>
</dbReference>
<dbReference type="Proteomes" id="UP000186817">
    <property type="component" value="Unassembled WGS sequence"/>
</dbReference>